<evidence type="ECO:0000313" key="2">
    <source>
        <dbReference type="Proteomes" id="UP001284537"/>
    </source>
</evidence>
<dbReference type="RefSeq" id="WP_319961769.1">
    <property type="nucleotide sequence ID" value="NZ_JAXARY010000010.1"/>
</dbReference>
<gene>
    <name evidence="1" type="ORF">QLH52_12375</name>
</gene>
<name>A0ABU4UGR0_9GAMM</name>
<keyword evidence="2" id="KW-1185">Reference proteome</keyword>
<organism evidence="1 2">
    <name type="scientific">Methylomonas defluvii</name>
    <dbReference type="NCBI Taxonomy" id="3045149"/>
    <lineage>
        <taxon>Bacteria</taxon>
        <taxon>Pseudomonadati</taxon>
        <taxon>Pseudomonadota</taxon>
        <taxon>Gammaproteobacteria</taxon>
        <taxon>Methylococcales</taxon>
        <taxon>Methylococcaceae</taxon>
        <taxon>Methylomonas</taxon>
    </lineage>
</organism>
<proteinExistence type="predicted"/>
<comment type="caution">
    <text evidence="1">The sequence shown here is derived from an EMBL/GenBank/DDBJ whole genome shotgun (WGS) entry which is preliminary data.</text>
</comment>
<reference evidence="1 2" key="1">
    <citation type="submission" date="2023-11" db="EMBL/GenBank/DDBJ databases">
        <authorList>
            <person name="Ouyang M.-Y."/>
        </authorList>
    </citation>
    <scope>NUCLEOTIDE SEQUENCE [LARGE SCALE GENOMIC DNA]</scope>
    <source>
        <strain evidence="1 2">OY6</strain>
    </source>
</reference>
<sequence>MSITVIIPSITVQKLKQSARRIKKKLGLSHHEALDKVAEMAGFNHWHHVIQMAAKTEPVETAFRKGLVYGFDASEADFEADFLEEIASPVAEYFAKEPLWQFYKNVDEADDPELANMSDEEFKEFLEEELQGLVFFRFTGNELPQMVNGAMELIREFSFWNPAYVWLNGTLHSTFYAPMTDRDCNVAGVRF</sequence>
<accession>A0ABU4UGR0</accession>
<dbReference type="EMBL" id="JAXARY010000010">
    <property type="protein sequence ID" value="MDX8128082.1"/>
    <property type="molecule type" value="Genomic_DNA"/>
</dbReference>
<evidence type="ECO:0000313" key="1">
    <source>
        <dbReference type="EMBL" id="MDX8128082.1"/>
    </source>
</evidence>
<dbReference type="Proteomes" id="UP001284537">
    <property type="component" value="Unassembled WGS sequence"/>
</dbReference>
<protein>
    <submittedName>
        <fullName evidence="1">Uncharacterized protein</fullName>
    </submittedName>
</protein>